<evidence type="ECO:0000256" key="13">
    <source>
        <dbReference type="SAM" id="MobiDB-lite"/>
    </source>
</evidence>
<feature type="compositionally biased region" description="Basic and acidic residues" evidence="13">
    <location>
        <begin position="181"/>
        <end position="195"/>
    </location>
</feature>
<dbReference type="SMART" id="SM00355">
    <property type="entry name" value="ZnF_C2H2"/>
    <property type="match status" value="4"/>
</dbReference>
<dbReference type="InterPro" id="IPR013087">
    <property type="entry name" value="Znf_C2H2_type"/>
</dbReference>
<keyword evidence="7" id="KW-0805">Transcription regulation</keyword>
<evidence type="ECO:0000256" key="3">
    <source>
        <dbReference type="ARBA" id="ARBA00022723"/>
    </source>
</evidence>
<keyword evidence="9" id="KW-0804">Transcription</keyword>
<protein>
    <recommendedName>
        <fullName evidence="14">C2H2-type domain-containing protein</fullName>
    </recommendedName>
</protein>
<feature type="domain" description="C2H2-type" evidence="14">
    <location>
        <begin position="275"/>
        <end position="302"/>
    </location>
</feature>
<evidence type="ECO:0000256" key="6">
    <source>
        <dbReference type="ARBA" id="ARBA00022833"/>
    </source>
</evidence>
<dbReference type="InterPro" id="IPR036236">
    <property type="entry name" value="Znf_C2H2_sf"/>
</dbReference>
<dbReference type="AlphaFoldDB" id="A0A096LXH1"/>
<keyword evidence="16" id="KW-1185">Reference proteome</keyword>
<keyword evidence="3" id="KW-0479">Metal-binding</keyword>
<keyword evidence="8" id="KW-0238">DNA-binding</keyword>
<feature type="coiled-coil region" evidence="12">
    <location>
        <begin position="16"/>
        <end position="43"/>
    </location>
</feature>
<dbReference type="PROSITE" id="PS00028">
    <property type="entry name" value="ZINC_FINGER_C2H2_1"/>
    <property type="match status" value="4"/>
</dbReference>
<dbReference type="GO" id="GO:0000981">
    <property type="term" value="F:DNA-binding transcription factor activity, RNA polymerase II-specific"/>
    <property type="evidence" value="ECO:0007669"/>
    <property type="project" value="TreeGrafter"/>
</dbReference>
<evidence type="ECO:0000256" key="9">
    <source>
        <dbReference type="ARBA" id="ARBA00023163"/>
    </source>
</evidence>
<dbReference type="STRING" id="48698.ENSPFOP00000023862"/>
<evidence type="ECO:0000256" key="7">
    <source>
        <dbReference type="ARBA" id="ARBA00023015"/>
    </source>
</evidence>
<feature type="domain" description="C2H2-type" evidence="14">
    <location>
        <begin position="303"/>
        <end position="327"/>
    </location>
</feature>
<dbReference type="EMBL" id="AYCK01017673">
    <property type="status" value="NOT_ANNOTATED_CDS"/>
    <property type="molecule type" value="Genomic_DNA"/>
</dbReference>
<dbReference type="GO" id="GO:0005634">
    <property type="term" value="C:nucleus"/>
    <property type="evidence" value="ECO:0007669"/>
    <property type="project" value="UniProtKB-SubCell"/>
</dbReference>
<dbReference type="FunFam" id="3.30.160.60:FF:000100">
    <property type="entry name" value="Zinc finger 45-like"/>
    <property type="match status" value="1"/>
</dbReference>
<evidence type="ECO:0000256" key="1">
    <source>
        <dbReference type="ARBA" id="ARBA00003767"/>
    </source>
</evidence>
<proteinExistence type="predicted"/>
<evidence type="ECO:0000313" key="15">
    <source>
        <dbReference type="Ensembl" id="ENSPFOP00000023862.1"/>
    </source>
</evidence>
<feature type="domain" description="C2H2-type" evidence="14">
    <location>
        <begin position="247"/>
        <end position="274"/>
    </location>
</feature>
<keyword evidence="6" id="KW-0862">Zinc</keyword>
<evidence type="ECO:0000256" key="5">
    <source>
        <dbReference type="ARBA" id="ARBA00022771"/>
    </source>
</evidence>
<feature type="compositionally biased region" description="Polar residues" evidence="13">
    <location>
        <begin position="103"/>
        <end position="112"/>
    </location>
</feature>
<dbReference type="FunFam" id="3.30.160.60:FF:000097">
    <property type="entry name" value="Zinc finger protein"/>
    <property type="match status" value="1"/>
</dbReference>
<dbReference type="SUPFAM" id="SSF57667">
    <property type="entry name" value="beta-beta-alpha zinc fingers"/>
    <property type="match status" value="2"/>
</dbReference>
<dbReference type="Gene3D" id="3.30.160.60">
    <property type="entry name" value="Classic Zinc Finger"/>
    <property type="match status" value="4"/>
</dbReference>
<dbReference type="GO" id="GO:0000122">
    <property type="term" value="P:negative regulation of transcription by RNA polymerase II"/>
    <property type="evidence" value="ECO:0007669"/>
    <property type="project" value="UniProtKB-ARBA"/>
</dbReference>
<accession>A0A096LXH1</accession>
<dbReference type="Ensembl" id="ENSPFOT00000028750.1">
    <property type="protein sequence ID" value="ENSPFOP00000023862.1"/>
    <property type="gene ID" value="ENSPFOG00000023439.1"/>
</dbReference>
<name>A0A096LXH1_POEFO</name>
<keyword evidence="5 11" id="KW-0863">Zinc-finger</keyword>
<evidence type="ECO:0000256" key="10">
    <source>
        <dbReference type="ARBA" id="ARBA00023242"/>
    </source>
</evidence>
<dbReference type="EMBL" id="AYCK01017672">
    <property type="status" value="NOT_ANNOTATED_CDS"/>
    <property type="molecule type" value="Genomic_DNA"/>
</dbReference>
<keyword evidence="4" id="KW-0677">Repeat</keyword>
<dbReference type="Proteomes" id="UP000028760">
    <property type="component" value="Unassembled WGS sequence"/>
</dbReference>
<dbReference type="EMBL" id="AYCK01017670">
    <property type="status" value="NOT_ANNOTATED_CDS"/>
    <property type="molecule type" value="Genomic_DNA"/>
</dbReference>
<dbReference type="OMA" id="QNHCNTE"/>
<reference evidence="16" key="1">
    <citation type="submission" date="2013-10" db="EMBL/GenBank/DDBJ databases">
        <authorList>
            <person name="Schartl M."/>
            <person name="Warren W."/>
        </authorList>
    </citation>
    <scope>NUCLEOTIDE SEQUENCE [LARGE SCALE GENOMIC DNA]</scope>
    <source>
        <strain evidence="16">female</strain>
    </source>
</reference>
<dbReference type="GO" id="GO:0003677">
    <property type="term" value="F:DNA binding"/>
    <property type="evidence" value="ECO:0007669"/>
    <property type="project" value="UniProtKB-KW"/>
</dbReference>
<keyword evidence="12" id="KW-0175">Coiled coil</keyword>
<comment type="function">
    <text evidence="1">May be involved in transcriptional regulation.</text>
</comment>
<evidence type="ECO:0000256" key="4">
    <source>
        <dbReference type="ARBA" id="ARBA00022737"/>
    </source>
</evidence>
<dbReference type="PROSITE" id="PS50157">
    <property type="entry name" value="ZINC_FINGER_C2H2_2"/>
    <property type="match status" value="4"/>
</dbReference>
<dbReference type="GeneTree" id="ENSGT01150000286959"/>
<evidence type="ECO:0000256" key="8">
    <source>
        <dbReference type="ARBA" id="ARBA00023125"/>
    </source>
</evidence>
<dbReference type="GO" id="GO:0008270">
    <property type="term" value="F:zinc ion binding"/>
    <property type="evidence" value="ECO:0007669"/>
    <property type="project" value="UniProtKB-KW"/>
</dbReference>
<dbReference type="eggNOG" id="KOG1721">
    <property type="taxonomic scope" value="Eukaryota"/>
</dbReference>
<dbReference type="FunFam" id="3.30.160.60:FF:001465">
    <property type="entry name" value="Zinc finger protein 560"/>
    <property type="match status" value="1"/>
</dbReference>
<feature type="compositionally biased region" description="Polar residues" evidence="13">
    <location>
        <begin position="163"/>
        <end position="180"/>
    </location>
</feature>
<organism evidence="15 16">
    <name type="scientific">Poecilia formosa</name>
    <name type="common">Amazon molly</name>
    <name type="synonym">Limia formosa</name>
    <dbReference type="NCBI Taxonomy" id="48698"/>
    <lineage>
        <taxon>Eukaryota</taxon>
        <taxon>Metazoa</taxon>
        <taxon>Chordata</taxon>
        <taxon>Craniata</taxon>
        <taxon>Vertebrata</taxon>
        <taxon>Euteleostomi</taxon>
        <taxon>Actinopterygii</taxon>
        <taxon>Neopterygii</taxon>
        <taxon>Teleostei</taxon>
        <taxon>Neoteleostei</taxon>
        <taxon>Acanthomorphata</taxon>
        <taxon>Ovalentaria</taxon>
        <taxon>Atherinomorphae</taxon>
        <taxon>Cyprinodontiformes</taxon>
        <taxon>Poeciliidae</taxon>
        <taxon>Poeciliinae</taxon>
        <taxon>Poecilia</taxon>
    </lineage>
</organism>
<dbReference type="FunFam" id="3.30.160.60:FF:000690">
    <property type="entry name" value="Zinc finger protein 354C"/>
    <property type="match status" value="1"/>
</dbReference>
<feature type="domain" description="C2H2-type" evidence="14">
    <location>
        <begin position="219"/>
        <end position="246"/>
    </location>
</feature>
<feature type="region of interest" description="Disordered" evidence="13">
    <location>
        <begin position="95"/>
        <end position="120"/>
    </location>
</feature>
<reference evidence="15" key="2">
    <citation type="submission" date="2025-08" db="UniProtKB">
        <authorList>
            <consortium name="Ensembl"/>
        </authorList>
    </citation>
    <scope>IDENTIFICATION</scope>
</reference>
<comment type="subcellular location">
    <subcellularLocation>
        <location evidence="2">Nucleus</location>
    </subcellularLocation>
</comment>
<evidence type="ECO:0000256" key="2">
    <source>
        <dbReference type="ARBA" id="ARBA00004123"/>
    </source>
</evidence>
<dbReference type="PANTHER" id="PTHR24394:SF44">
    <property type="entry name" value="ZINC FINGER PROTEIN 271-LIKE"/>
    <property type="match status" value="1"/>
</dbReference>
<evidence type="ECO:0000256" key="12">
    <source>
        <dbReference type="SAM" id="Coils"/>
    </source>
</evidence>
<keyword evidence="10" id="KW-0539">Nucleus</keyword>
<reference evidence="15" key="3">
    <citation type="submission" date="2025-09" db="UniProtKB">
        <authorList>
            <consortium name="Ensembl"/>
        </authorList>
    </citation>
    <scope>IDENTIFICATION</scope>
</reference>
<evidence type="ECO:0000256" key="11">
    <source>
        <dbReference type="PROSITE-ProRule" id="PRU00042"/>
    </source>
</evidence>
<feature type="region of interest" description="Disordered" evidence="13">
    <location>
        <begin position="163"/>
        <end position="208"/>
    </location>
</feature>
<dbReference type="EMBL" id="AYCK01017671">
    <property type="status" value="NOT_ANNOTATED_CDS"/>
    <property type="molecule type" value="Genomic_DNA"/>
</dbReference>
<dbReference type="Pfam" id="PF00096">
    <property type="entry name" value="zf-C2H2"/>
    <property type="match status" value="3"/>
</dbReference>
<sequence length="327" mass="37779">MCSVEPLREFIRERLTAAAEEIFTQLEKTIVQYEEEIDRQRRLLDLTWRPRTEPNPAGHAFSSKGHLEDLMTFLTWGLQQQEPVHQDLWQQNHCNTEDVPSDLESSQQNIGSGLNPKEPEPIKEKLHDVLGWGAEQLVKQEPDPCMVTVEYDDMFPTKAEPNTTQIFSQNSSKAEIQSQERSNHKDSGSCRDEAPKGPTSDDPDLRTAENEPLTEENLYSCQFCGKNFTTCKDLKVHWRTHMEKKRHTCGVCGKTLSDRSSLRKHLRIHTGEKPYPCEVCGKRFRNSCGLTKHLRIHTGEKPFTCQTCGMRFNQSSILYRHMKRKNH</sequence>
<evidence type="ECO:0000259" key="14">
    <source>
        <dbReference type="PROSITE" id="PS50157"/>
    </source>
</evidence>
<evidence type="ECO:0000313" key="16">
    <source>
        <dbReference type="Proteomes" id="UP000028760"/>
    </source>
</evidence>
<dbReference type="PANTHER" id="PTHR24394">
    <property type="entry name" value="ZINC FINGER PROTEIN"/>
    <property type="match status" value="1"/>
</dbReference>